<dbReference type="PANTHER" id="PTHR33909">
    <property type="entry name" value="SEC TRANSLOCON ACCESSORY COMPLEX SUBUNIT YAJC"/>
    <property type="match status" value="1"/>
</dbReference>
<dbReference type="InterPro" id="IPR003849">
    <property type="entry name" value="Preprotein_translocase_YajC"/>
</dbReference>
<evidence type="ECO:0000256" key="8">
    <source>
        <dbReference type="ARBA" id="ARBA00023010"/>
    </source>
</evidence>
<evidence type="ECO:0000256" key="9">
    <source>
        <dbReference type="ARBA" id="ARBA00023136"/>
    </source>
</evidence>
<evidence type="ECO:0000256" key="6">
    <source>
        <dbReference type="ARBA" id="ARBA00022927"/>
    </source>
</evidence>
<accession>L0KBM1</accession>
<keyword evidence="4" id="KW-1003">Cell membrane</keyword>
<dbReference type="KEGG" id="hhl:Halha_1856"/>
<keyword evidence="3" id="KW-0813">Transport</keyword>
<evidence type="ECO:0000256" key="10">
    <source>
        <dbReference type="SAM" id="Phobius"/>
    </source>
</evidence>
<keyword evidence="5 10" id="KW-0812">Transmembrane</keyword>
<dbReference type="EMBL" id="CP003359">
    <property type="protein sequence ID" value="AGB41769.1"/>
    <property type="molecule type" value="Genomic_DNA"/>
</dbReference>
<dbReference type="eggNOG" id="COG1862">
    <property type="taxonomic scope" value="Bacteria"/>
</dbReference>
<feature type="transmembrane region" description="Helical" evidence="10">
    <location>
        <begin position="6"/>
        <end position="22"/>
    </location>
</feature>
<keyword evidence="8" id="KW-0811">Translocation</keyword>
<evidence type="ECO:0000256" key="3">
    <source>
        <dbReference type="ARBA" id="ARBA00022448"/>
    </source>
</evidence>
<sequence>MKILMSLAPWVIMFGVFWFLFVRPQKQKQQQHQEMLSNLERGDKIITIGGIKGMITELRDNDLEIKIAPEVKIDITRNAIRGLDKQEVTKGAEE</sequence>
<keyword evidence="6" id="KW-0653">Protein transport</keyword>
<organism evidence="11 12">
    <name type="scientific">Halobacteroides halobius (strain ATCC 35273 / DSM 5150 / MD-1)</name>
    <dbReference type="NCBI Taxonomy" id="748449"/>
    <lineage>
        <taxon>Bacteria</taxon>
        <taxon>Bacillati</taxon>
        <taxon>Bacillota</taxon>
        <taxon>Clostridia</taxon>
        <taxon>Halanaerobiales</taxon>
        <taxon>Halobacteroidaceae</taxon>
        <taxon>Halobacteroides</taxon>
    </lineage>
</organism>
<evidence type="ECO:0000313" key="12">
    <source>
        <dbReference type="Proteomes" id="UP000010880"/>
    </source>
</evidence>
<dbReference type="NCBIfam" id="TIGR00739">
    <property type="entry name" value="yajC"/>
    <property type="match status" value="1"/>
</dbReference>
<name>L0KBM1_HALHC</name>
<keyword evidence="12" id="KW-1185">Reference proteome</keyword>
<keyword evidence="9 10" id="KW-0472">Membrane</keyword>
<evidence type="ECO:0000256" key="1">
    <source>
        <dbReference type="ARBA" id="ARBA00004162"/>
    </source>
</evidence>
<dbReference type="PRINTS" id="PR01853">
    <property type="entry name" value="YAJCTRNLCASE"/>
</dbReference>
<evidence type="ECO:0000256" key="7">
    <source>
        <dbReference type="ARBA" id="ARBA00022989"/>
    </source>
</evidence>
<dbReference type="HOGENOM" id="CLU_116157_5_2_9"/>
<dbReference type="OrthoDB" id="9800132at2"/>
<comment type="subcellular location">
    <subcellularLocation>
        <location evidence="1">Cell membrane</location>
        <topology evidence="1">Single-pass membrane protein</topology>
    </subcellularLocation>
</comment>
<dbReference type="PATRIC" id="fig|748449.3.peg.1787"/>
<dbReference type="Proteomes" id="UP000010880">
    <property type="component" value="Chromosome"/>
</dbReference>
<dbReference type="GO" id="GO:0015031">
    <property type="term" value="P:protein transport"/>
    <property type="evidence" value="ECO:0007669"/>
    <property type="project" value="UniProtKB-KW"/>
</dbReference>
<dbReference type="PANTHER" id="PTHR33909:SF1">
    <property type="entry name" value="SEC TRANSLOCON ACCESSORY COMPLEX SUBUNIT YAJC"/>
    <property type="match status" value="1"/>
</dbReference>
<evidence type="ECO:0000256" key="5">
    <source>
        <dbReference type="ARBA" id="ARBA00022692"/>
    </source>
</evidence>
<dbReference type="AlphaFoldDB" id="L0KBM1"/>
<evidence type="ECO:0000256" key="4">
    <source>
        <dbReference type="ARBA" id="ARBA00022475"/>
    </source>
</evidence>
<protein>
    <submittedName>
        <fullName evidence="11">Preprotein translocase, YajC subunit</fullName>
    </submittedName>
</protein>
<dbReference type="RefSeq" id="WP_015327485.1">
    <property type="nucleotide sequence ID" value="NC_019978.1"/>
</dbReference>
<proteinExistence type="inferred from homology"/>
<keyword evidence="7 10" id="KW-1133">Transmembrane helix</keyword>
<dbReference type="STRING" id="748449.Halha_1856"/>
<evidence type="ECO:0000313" key="11">
    <source>
        <dbReference type="EMBL" id="AGB41769.1"/>
    </source>
</evidence>
<gene>
    <name evidence="11" type="ordered locus">Halha_1856</name>
</gene>
<dbReference type="SMART" id="SM01323">
    <property type="entry name" value="YajC"/>
    <property type="match status" value="1"/>
</dbReference>
<evidence type="ECO:0000256" key="2">
    <source>
        <dbReference type="ARBA" id="ARBA00006742"/>
    </source>
</evidence>
<comment type="similarity">
    <text evidence="2">Belongs to the YajC family.</text>
</comment>
<dbReference type="Pfam" id="PF02699">
    <property type="entry name" value="YajC"/>
    <property type="match status" value="1"/>
</dbReference>
<dbReference type="GO" id="GO:0005886">
    <property type="term" value="C:plasma membrane"/>
    <property type="evidence" value="ECO:0007669"/>
    <property type="project" value="UniProtKB-SubCell"/>
</dbReference>
<reference evidence="12" key="1">
    <citation type="submission" date="2012-02" db="EMBL/GenBank/DDBJ databases">
        <title>The complete genome of Halobacteroides halobius DSM 5150.</title>
        <authorList>
            <person name="Lucas S."/>
            <person name="Copeland A."/>
            <person name="Lapidus A."/>
            <person name="Glavina del Rio T."/>
            <person name="Dalin E."/>
            <person name="Tice H."/>
            <person name="Bruce D."/>
            <person name="Goodwin L."/>
            <person name="Pitluck S."/>
            <person name="Peters L."/>
            <person name="Mikhailova N."/>
            <person name="Gu W."/>
            <person name="Kyrpides N."/>
            <person name="Mavromatis K."/>
            <person name="Ivanova N."/>
            <person name="Brettin T."/>
            <person name="Detter J.C."/>
            <person name="Han C."/>
            <person name="Larimer F."/>
            <person name="Land M."/>
            <person name="Hauser L."/>
            <person name="Markowitz V."/>
            <person name="Cheng J.-F."/>
            <person name="Hugenholtz P."/>
            <person name="Woyke T."/>
            <person name="Wu D."/>
            <person name="Tindall B."/>
            <person name="Pomrenke H."/>
            <person name="Brambilla E."/>
            <person name="Klenk H.-P."/>
            <person name="Eisen J.A."/>
        </authorList>
    </citation>
    <scope>NUCLEOTIDE SEQUENCE [LARGE SCALE GENOMIC DNA]</scope>
    <source>
        <strain evidence="12">ATCC 35273 / DSM 5150 / MD-1</strain>
    </source>
</reference>